<organism evidence="3 4">
    <name type="scientific">Flavobacterium hungaricum</name>
    <dbReference type="NCBI Taxonomy" id="2082725"/>
    <lineage>
        <taxon>Bacteria</taxon>
        <taxon>Pseudomonadati</taxon>
        <taxon>Bacteroidota</taxon>
        <taxon>Flavobacteriia</taxon>
        <taxon>Flavobacteriales</taxon>
        <taxon>Flavobacteriaceae</taxon>
        <taxon>Flavobacterium</taxon>
    </lineage>
</organism>
<evidence type="ECO:0000313" key="4">
    <source>
        <dbReference type="Proteomes" id="UP000640614"/>
    </source>
</evidence>
<keyword evidence="1" id="KW-1133">Transmembrane helix</keyword>
<evidence type="ECO:0000256" key="1">
    <source>
        <dbReference type="SAM" id="Phobius"/>
    </source>
</evidence>
<dbReference type="InterPro" id="IPR025588">
    <property type="entry name" value="YcxB-like_C"/>
</dbReference>
<proteinExistence type="predicted"/>
<dbReference type="Proteomes" id="UP000640614">
    <property type="component" value="Unassembled WGS sequence"/>
</dbReference>
<dbReference type="Pfam" id="PF14317">
    <property type="entry name" value="YcxB"/>
    <property type="match status" value="1"/>
</dbReference>
<name>A0ABR9TK44_9FLAO</name>
<feature type="transmembrane region" description="Helical" evidence="1">
    <location>
        <begin position="26"/>
        <end position="42"/>
    </location>
</feature>
<feature type="transmembrane region" description="Helical" evidence="1">
    <location>
        <begin position="49"/>
        <end position="69"/>
    </location>
</feature>
<evidence type="ECO:0000259" key="2">
    <source>
        <dbReference type="Pfam" id="PF14317"/>
    </source>
</evidence>
<evidence type="ECO:0000313" key="3">
    <source>
        <dbReference type="EMBL" id="MBE8725214.1"/>
    </source>
</evidence>
<sequence>MIATKKFNLTKKEYFSIIVRVLIKQRWWWFAFMWLVTIFILLKDEKDSFDIFLIGFSILYPLIILLQYWRFTNSNENKSFFEERQYQISSDKIITYLGSADGRAGIDNFIKTLELKDVYLLYLSKTQSVYFPKRIFETVEDENWFRNEIFLKIKKK</sequence>
<keyword evidence="4" id="KW-1185">Reference proteome</keyword>
<keyword evidence="1" id="KW-0812">Transmembrane</keyword>
<gene>
    <name evidence="3" type="ORF">C4F50_09670</name>
</gene>
<dbReference type="RefSeq" id="WP_193846304.1">
    <property type="nucleotide sequence ID" value="NZ_PRDM01000002.1"/>
</dbReference>
<feature type="domain" description="YcxB-like C-terminal" evidence="2">
    <location>
        <begin position="89"/>
        <end position="147"/>
    </location>
</feature>
<dbReference type="EMBL" id="PRDM01000002">
    <property type="protein sequence ID" value="MBE8725214.1"/>
    <property type="molecule type" value="Genomic_DNA"/>
</dbReference>
<keyword evidence="1" id="KW-0472">Membrane</keyword>
<accession>A0ABR9TK44</accession>
<comment type="caution">
    <text evidence="3">The sequence shown here is derived from an EMBL/GenBank/DDBJ whole genome shotgun (WGS) entry which is preliminary data.</text>
</comment>
<reference evidence="3 4" key="1">
    <citation type="submission" date="2018-07" db="EMBL/GenBank/DDBJ databases">
        <title>Genome assembly of strain KB82.</title>
        <authorList>
            <person name="Kukolya J."/>
            <person name="Horvath B."/>
            <person name="Nagy I."/>
            <person name="Toth A."/>
        </authorList>
    </citation>
    <scope>NUCLEOTIDE SEQUENCE [LARGE SCALE GENOMIC DNA]</scope>
    <source>
        <strain evidence="3 4">Kb82</strain>
    </source>
</reference>
<protein>
    <recommendedName>
        <fullName evidence="2">YcxB-like C-terminal domain-containing protein</fullName>
    </recommendedName>
</protein>